<dbReference type="AlphaFoldDB" id="A0A1I6Q294"/>
<dbReference type="Proteomes" id="UP000198785">
    <property type="component" value="Unassembled WGS sequence"/>
</dbReference>
<dbReference type="STRING" id="683125.SAMN05660206_10280"/>
<evidence type="ECO:0000313" key="2">
    <source>
        <dbReference type="EMBL" id="SFS46543.1"/>
    </source>
</evidence>
<dbReference type="NCBIfam" id="TIGR03519">
    <property type="entry name" value="T9SS_PorP_fam"/>
    <property type="match status" value="1"/>
</dbReference>
<dbReference type="EMBL" id="FOZZ01000002">
    <property type="protein sequence ID" value="SFS46543.1"/>
    <property type="molecule type" value="Genomic_DNA"/>
</dbReference>
<dbReference type="OrthoDB" id="1493187at2"/>
<dbReference type="Pfam" id="PF11751">
    <property type="entry name" value="PorP_SprF"/>
    <property type="match status" value="1"/>
</dbReference>
<reference evidence="2 3" key="1">
    <citation type="submission" date="2016-10" db="EMBL/GenBank/DDBJ databases">
        <authorList>
            <person name="de Groot N.N."/>
        </authorList>
    </citation>
    <scope>NUCLEOTIDE SEQUENCE [LARGE SCALE GENOMIC DNA]</scope>
    <source>
        <strain evidence="2 3">DSM 22789</strain>
    </source>
</reference>
<dbReference type="InterPro" id="IPR019861">
    <property type="entry name" value="PorP/SprF_Bacteroidetes"/>
</dbReference>
<keyword evidence="3" id="KW-1185">Reference proteome</keyword>
<organism evidence="2 3">
    <name type="scientific">Sphingobacterium wenxiniae</name>
    <dbReference type="NCBI Taxonomy" id="683125"/>
    <lineage>
        <taxon>Bacteria</taxon>
        <taxon>Pseudomonadati</taxon>
        <taxon>Bacteroidota</taxon>
        <taxon>Sphingobacteriia</taxon>
        <taxon>Sphingobacteriales</taxon>
        <taxon>Sphingobacteriaceae</taxon>
        <taxon>Sphingobacterium</taxon>
    </lineage>
</organism>
<sequence length="295" mass="32750">MKKRIIKLIIGALGFLPFLAEGQHGVSYNQFGQLRNAFNSSLSTMDLGGSFSTIGRSQWVGVDGAPKSVWVNGNIGFQKALLTVGIDAKHASLGVVKENELSAFVAKAVRLSEDEYLSLSMGGGLIHFRGNYNHLDPNDPAFRNNVQESNGFLSLSTSYYREGRYYAGISMPRFSLNRNKNREYEFKNIYYITAGAVFALDESFHLRPSFIVSHMDDMTPRYDVSVLAFVNRKFGLGMGVQNQGDLSALMQLNFGNFGVGYSYQFSPKSPTMNQRLSTNTHEVGLRYRVGGISIL</sequence>
<gene>
    <name evidence="2" type="ORF">SAMN05660206_10280</name>
</gene>
<proteinExistence type="predicted"/>
<accession>A0A1I6Q294</accession>
<keyword evidence="1" id="KW-0732">Signal</keyword>
<feature type="chain" id="PRO_5011436617" evidence="1">
    <location>
        <begin position="21"/>
        <end position="295"/>
    </location>
</feature>
<name>A0A1I6Q294_9SPHI</name>
<evidence type="ECO:0000313" key="3">
    <source>
        <dbReference type="Proteomes" id="UP000198785"/>
    </source>
</evidence>
<feature type="signal peptide" evidence="1">
    <location>
        <begin position="1"/>
        <end position="20"/>
    </location>
</feature>
<evidence type="ECO:0000256" key="1">
    <source>
        <dbReference type="SAM" id="SignalP"/>
    </source>
</evidence>
<protein>
    <submittedName>
        <fullName evidence="2">Type IX secretion system membrane protein, PorP/SprF family</fullName>
    </submittedName>
</protein>
<dbReference type="RefSeq" id="WP_093363647.1">
    <property type="nucleotide sequence ID" value="NZ_FOZZ01000002.1"/>
</dbReference>